<sequence length="448" mass="49668">MPGNALPVSRLEDALSQLIRETPSLPMTVNGLLRDNPLLLAFSPGLESCFRLKRLHEFSAIFRISAAFWALLFAVLMGFTHLFFPELLSSGRFALWQNTCWLVGGIVVLANITAYLPSLHNGIYHYVIAPVSGLLLYLLLLGGAAYPDQTFNIHASYNAIIIMVLISYSMRLRWQVSGSVLMAAGVMAILTALAAGWKTSWLQAGHAYLLVGIVLSVIAFFVERRERLGFLQEVLVAIKSEELAQLNDHLSAMASKDALSGLSNRRAFDEFLNREWERGRREEQPLSILFMDVDFFKRYNDTYGHAAGDECLKQVARAMNQALLRPGDIVARYGGEEFVVLLPNTDVQGAMEVGDRLLAAVDALAIPHHSSDAAFHVTISIGIACMVPTERNGARNLLEEADRALYEAKSRGRHRMACLQPVATPTYNVDDIILMDIVKDHLPAKDNK</sequence>
<feature type="transmembrane region" description="Helical" evidence="4">
    <location>
        <begin position="60"/>
        <end position="84"/>
    </location>
</feature>
<keyword evidence="4" id="KW-0812">Transmembrane</keyword>
<feature type="transmembrane region" description="Helical" evidence="4">
    <location>
        <begin position="151"/>
        <end position="168"/>
    </location>
</feature>
<dbReference type="Gene3D" id="3.30.70.270">
    <property type="match status" value="1"/>
</dbReference>
<dbReference type="GO" id="GO:1902201">
    <property type="term" value="P:negative regulation of bacterial-type flagellum-dependent cell motility"/>
    <property type="evidence" value="ECO:0007669"/>
    <property type="project" value="TreeGrafter"/>
</dbReference>
<dbReference type="GO" id="GO:0052621">
    <property type="term" value="F:diguanylate cyclase activity"/>
    <property type="evidence" value="ECO:0007669"/>
    <property type="project" value="UniProtKB-EC"/>
</dbReference>
<dbReference type="InterPro" id="IPR043128">
    <property type="entry name" value="Rev_trsase/Diguanyl_cyclase"/>
</dbReference>
<dbReference type="InterPro" id="IPR050469">
    <property type="entry name" value="Diguanylate_Cyclase"/>
</dbReference>
<dbReference type="Proteomes" id="UP000292423">
    <property type="component" value="Unassembled WGS sequence"/>
</dbReference>
<feature type="transmembrane region" description="Helical" evidence="4">
    <location>
        <begin position="180"/>
        <end position="197"/>
    </location>
</feature>
<dbReference type="SUPFAM" id="SSF55073">
    <property type="entry name" value="Nucleotide cyclase"/>
    <property type="match status" value="1"/>
</dbReference>
<accession>A0A4Q7YNQ3</accession>
<dbReference type="SMART" id="SM00267">
    <property type="entry name" value="GGDEF"/>
    <property type="match status" value="1"/>
</dbReference>
<dbReference type="PANTHER" id="PTHR45138:SF9">
    <property type="entry name" value="DIGUANYLATE CYCLASE DGCM-RELATED"/>
    <property type="match status" value="1"/>
</dbReference>
<dbReference type="GO" id="GO:0005886">
    <property type="term" value="C:plasma membrane"/>
    <property type="evidence" value="ECO:0007669"/>
    <property type="project" value="TreeGrafter"/>
</dbReference>
<dbReference type="RefSeq" id="WP_165391441.1">
    <property type="nucleotide sequence ID" value="NZ_SHKX01000013.1"/>
</dbReference>
<evidence type="ECO:0000256" key="4">
    <source>
        <dbReference type="SAM" id="Phobius"/>
    </source>
</evidence>
<dbReference type="PANTHER" id="PTHR45138">
    <property type="entry name" value="REGULATORY COMPONENTS OF SENSORY TRANSDUCTION SYSTEM"/>
    <property type="match status" value="1"/>
</dbReference>
<comment type="catalytic activity">
    <reaction evidence="3">
        <text>2 GTP = 3',3'-c-di-GMP + 2 diphosphate</text>
        <dbReference type="Rhea" id="RHEA:24898"/>
        <dbReference type="ChEBI" id="CHEBI:33019"/>
        <dbReference type="ChEBI" id="CHEBI:37565"/>
        <dbReference type="ChEBI" id="CHEBI:58805"/>
        <dbReference type="EC" id="2.7.7.65"/>
    </reaction>
</comment>
<gene>
    <name evidence="6" type="ORF">EV700_2249</name>
</gene>
<keyword evidence="7" id="KW-1185">Reference proteome</keyword>
<reference evidence="6 7" key="1">
    <citation type="submission" date="2019-02" db="EMBL/GenBank/DDBJ databases">
        <title>Genomic Encyclopedia of Type Strains, Phase IV (KMG-IV): sequencing the most valuable type-strain genomes for metagenomic binning, comparative biology and taxonomic classification.</title>
        <authorList>
            <person name="Goeker M."/>
        </authorList>
    </citation>
    <scope>NUCLEOTIDE SEQUENCE [LARGE SCALE GENOMIC DNA]</scope>
    <source>
        <strain evidence="6 7">DSM 105135</strain>
    </source>
</reference>
<evidence type="ECO:0000256" key="1">
    <source>
        <dbReference type="ARBA" id="ARBA00001946"/>
    </source>
</evidence>
<dbReference type="NCBIfam" id="TIGR00254">
    <property type="entry name" value="GGDEF"/>
    <property type="match status" value="1"/>
</dbReference>
<dbReference type="FunFam" id="3.30.70.270:FF:000001">
    <property type="entry name" value="Diguanylate cyclase domain protein"/>
    <property type="match status" value="1"/>
</dbReference>
<name>A0A4Q7YNQ3_9GAMM</name>
<dbReference type="InterPro" id="IPR029787">
    <property type="entry name" value="Nucleotide_cyclase"/>
</dbReference>
<feature type="transmembrane region" description="Helical" evidence="4">
    <location>
        <begin position="123"/>
        <end position="145"/>
    </location>
</feature>
<dbReference type="Pfam" id="PF00990">
    <property type="entry name" value="GGDEF"/>
    <property type="match status" value="1"/>
</dbReference>
<dbReference type="CDD" id="cd01949">
    <property type="entry name" value="GGDEF"/>
    <property type="match status" value="1"/>
</dbReference>
<dbReference type="AlphaFoldDB" id="A0A4Q7YNQ3"/>
<dbReference type="InterPro" id="IPR000160">
    <property type="entry name" value="GGDEF_dom"/>
</dbReference>
<proteinExistence type="predicted"/>
<feature type="transmembrane region" description="Helical" evidence="4">
    <location>
        <begin position="96"/>
        <end position="116"/>
    </location>
</feature>
<comment type="caution">
    <text evidence="6">The sequence shown here is derived from an EMBL/GenBank/DDBJ whole genome shotgun (WGS) entry which is preliminary data.</text>
</comment>
<dbReference type="PROSITE" id="PS50887">
    <property type="entry name" value="GGDEF"/>
    <property type="match status" value="1"/>
</dbReference>
<dbReference type="GO" id="GO:0043709">
    <property type="term" value="P:cell adhesion involved in single-species biofilm formation"/>
    <property type="evidence" value="ECO:0007669"/>
    <property type="project" value="TreeGrafter"/>
</dbReference>
<evidence type="ECO:0000313" key="6">
    <source>
        <dbReference type="EMBL" id="RZU38319.1"/>
    </source>
</evidence>
<protein>
    <recommendedName>
        <fullName evidence="2">diguanylate cyclase</fullName>
        <ecNumber evidence="2">2.7.7.65</ecNumber>
    </recommendedName>
</protein>
<keyword evidence="4" id="KW-0472">Membrane</keyword>
<keyword evidence="4" id="KW-1133">Transmembrane helix</keyword>
<dbReference type="EMBL" id="SHKX01000013">
    <property type="protein sequence ID" value="RZU38319.1"/>
    <property type="molecule type" value="Genomic_DNA"/>
</dbReference>
<evidence type="ECO:0000256" key="3">
    <source>
        <dbReference type="ARBA" id="ARBA00034247"/>
    </source>
</evidence>
<comment type="cofactor">
    <cofactor evidence="1">
        <name>Mg(2+)</name>
        <dbReference type="ChEBI" id="CHEBI:18420"/>
    </cofactor>
</comment>
<organism evidence="6 7">
    <name type="scientific">Fluviicoccus keumensis</name>
    <dbReference type="NCBI Taxonomy" id="1435465"/>
    <lineage>
        <taxon>Bacteria</taxon>
        <taxon>Pseudomonadati</taxon>
        <taxon>Pseudomonadota</taxon>
        <taxon>Gammaproteobacteria</taxon>
        <taxon>Moraxellales</taxon>
        <taxon>Moraxellaceae</taxon>
        <taxon>Fluviicoccus</taxon>
    </lineage>
</organism>
<feature type="domain" description="GGDEF" evidence="5">
    <location>
        <begin position="284"/>
        <end position="421"/>
    </location>
</feature>
<evidence type="ECO:0000256" key="2">
    <source>
        <dbReference type="ARBA" id="ARBA00012528"/>
    </source>
</evidence>
<feature type="transmembrane region" description="Helical" evidence="4">
    <location>
        <begin position="203"/>
        <end position="222"/>
    </location>
</feature>
<evidence type="ECO:0000313" key="7">
    <source>
        <dbReference type="Proteomes" id="UP000292423"/>
    </source>
</evidence>
<evidence type="ECO:0000259" key="5">
    <source>
        <dbReference type="PROSITE" id="PS50887"/>
    </source>
</evidence>
<dbReference type="EC" id="2.7.7.65" evidence="2"/>